<dbReference type="PANTHER" id="PTHR37012">
    <property type="entry name" value="B-ZIP TRANSCRIPTION FACTOR (EUROFUNG)-RELATED"/>
    <property type="match status" value="1"/>
</dbReference>
<reference evidence="2 3" key="1">
    <citation type="submission" date="2013-03" db="EMBL/GenBank/DDBJ databases">
        <title>The Genome Sequence of Exophiala aquamarina CBS 119918.</title>
        <authorList>
            <consortium name="The Broad Institute Genomics Platform"/>
            <person name="Cuomo C."/>
            <person name="de Hoog S."/>
            <person name="Gorbushina A."/>
            <person name="Walker B."/>
            <person name="Young S.K."/>
            <person name="Zeng Q."/>
            <person name="Gargeya S."/>
            <person name="Fitzgerald M."/>
            <person name="Haas B."/>
            <person name="Abouelleil A."/>
            <person name="Allen A.W."/>
            <person name="Alvarado L."/>
            <person name="Arachchi H.M."/>
            <person name="Berlin A.M."/>
            <person name="Chapman S.B."/>
            <person name="Gainer-Dewar J."/>
            <person name="Goldberg J."/>
            <person name="Griggs A."/>
            <person name="Gujja S."/>
            <person name="Hansen M."/>
            <person name="Howarth C."/>
            <person name="Imamovic A."/>
            <person name="Ireland A."/>
            <person name="Larimer J."/>
            <person name="McCowan C."/>
            <person name="Murphy C."/>
            <person name="Pearson M."/>
            <person name="Poon T.W."/>
            <person name="Priest M."/>
            <person name="Roberts A."/>
            <person name="Saif S."/>
            <person name="Shea T."/>
            <person name="Sisk P."/>
            <person name="Sykes S."/>
            <person name="Wortman J."/>
            <person name="Nusbaum C."/>
            <person name="Birren B."/>
        </authorList>
    </citation>
    <scope>NUCLEOTIDE SEQUENCE [LARGE SCALE GENOMIC DNA]</scope>
    <source>
        <strain evidence="2 3">CBS 119918</strain>
    </source>
</reference>
<sequence>MQSQLSTTSPEDSEHRQRSKRPRLTASQLERKRELDRDAQRLIRAKTKSRIAHLESLVSILQAPEATNTKTSELIAQVNSQKQEIDKLRDALAGISRIVSSAGTLTIIPPISATLENILPPDPLQQSLGEPRSFTADELSGGLQGPPPSEIPEGVNNVRAYLRDEISNLRQPDRRVISETVSLSFDNGTSSSPEDFGLGRSQPLIDSENGRKVQFFKRGTRQKSGSRGCVSQIANEILQKSSLDGRLWYLAGSILASILEAPDQQLTPSKYSEDIAVRAVLHGWSTPASRYNLDAGWQWLRHLDEALYSSLGIPERLAILRIMRLQYLAQVHPETKHLLPLPDYLKARPAQLHVDHDPLVEHFVWPGVREHILFSPRKYATNKFMDEFREQSKFVWPFEPENTFMRNTMTGLYSYSPAFIERQKDLRCWTMRSDFFEKFPELRTDIPAFNPPLLNTGMRLSLPSPSVRDNSDNIVNNASALPQGEDDMDGIDYPFGTIPVTGQANPLEIADTPEWAPALV</sequence>
<keyword evidence="3" id="KW-1185">Reference proteome</keyword>
<dbReference type="OrthoDB" id="5086080at2759"/>
<dbReference type="CDD" id="cd14688">
    <property type="entry name" value="bZIP_YAP"/>
    <property type="match status" value="1"/>
</dbReference>
<dbReference type="GeneID" id="25276456"/>
<evidence type="ECO:0000313" key="3">
    <source>
        <dbReference type="Proteomes" id="UP000027920"/>
    </source>
</evidence>
<accession>A0A072PUU0</accession>
<dbReference type="AlphaFoldDB" id="A0A072PUU0"/>
<feature type="region of interest" description="Disordered" evidence="1">
    <location>
        <begin position="122"/>
        <end position="154"/>
    </location>
</feature>
<dbReference type="Pfam" id="PF11905">
    <property type="entry name" value="DUF3425"/>
    <property type="match status" value="1"/>
</dbReference>
<name>A0A072PUU0_9EURO</name>
<gene>
    <name evidence="2" type="ORF">A1O9_01510</name>
</gene>
<dbReference type="Proteomes" id="UP000027920">
    <property type="component" value="Unassembled WGS sequence"/>
</dbReference>
<protein>
    <submittedName>
        <fullName evidence="2">Uncharacterized protein</fullName>
    </submittedName>
</protein>
<feature type="region of interest" description="Disordered" evidence="1">
    <location>
        <begin position="1"/>
        <end position="33"/>
    </location>
</feature>
<dbReference type="InterPro" id="IPR021833">
    <property type="entry name" value="DUF3425"/>
</dbReference>
<dbReference type="PANTHER" id="PTHR37012:SF7">
    <property type="entry name" value="B-ZIP TRANSCRIPTION FACTOR (EUROFUNG)-RELATED"/>
    <property type="match status" value="1"/>
</dbReference>
<comment type="caution">
    <text evidence="2">The sequence shown here is derived from an EMBL/GenBank/DDBJ whole genome shotgun (WGS) entry which is preliminary data.</text>
</comment>
<dbReference type="RefSeq" id="XP_013266122.1">
    <property type="nucleotide sequence ID" value="XM_013410668.1"/>
</dbReference>
<dbReference type="VEuPathDB" id="FungiDB:A1O9_01510"/>
<evidence type="ECO:0000313" key="2">
    <source>
        <dbReference type="EMBL" id="KEF63532.1"/>
    </source>
</evidence>
<proteinExistence type="predicted"/>
<feature type="compositionally biased region" description="Polar residues" evidence="1">
    <location>
        <begin position="1"/>
        <end position="10"/>
    </location>
</feature>
<dbReference type="EMBL" id="AMGV01000001">
    <property type="protein sequence ID" value="KEF63532.1"/>
    <property type="molecule type" value="Genomic_DNA"/>
</dbReference>
<evidence type="ECO:0000256" key="1">
    <source>
        <dbReference type="SAM" id="MobiDB-lite"/>
    </source>
</evidence>
<dbReference type="HOGENOM" id="CLU_028818_2_1_1"/>
<organism evidence="2 3">
    <name type="scientific">Exophiala aquamarina CBS 119918</name>
    <dbReference type="NCBI Taxonomy" id="1182545"/>
    <lineage>
        <taxon>Eukaryota</taxon>
        <taxon>Fungi</taxon>
        <taxon>Dikarya</taxon>
        <taxon>Ascomycota</taxon>
        <taxon>Pezizomycotina</taxon>
        <taxon>Eurotiomycetes</taxon>
        <taxon>Chaetothyriomycetidae</taxon>
        <taxon>Chaetothyriales</taxon>
        <taxon>Herpotrichiellaceae</taxon>
        <taxon>Exophiala</taxon>
    </lineage>
</organism>